<evidence type="ECO:0000256" key="1">
    <source>
        <dbReference type="ARBA" id="ARBA00010830"/>
    </source>
</evidence>
<feature type="signal peptide" evidence="3">
    <location>
        <begin position="1"/>
        <end position="41"/>
    </location>
</feature>
<evidence type="ECO:0000256" key="3">
    <source>
        <dbReference type="SAM" id="SignalP"/>
    </source>
</evidence>
<dbReference type="EMBL" id="QUNO01000025">
    <property type="protein sequence ID" value="REH29392.1"/>
    <property type="molecule type" value="Genomic_DNA"/>
</dbReference>
<dbReference type="AlphaFoldDB" id="A0A3E0GX23"/>
<dbReference type="InterPro" id="IPR023346">
    <property type="entry name" value="Lysozyme-like_dom_sf"/>
</dbReference>
<keyword evidence="2" id="KW-0378">Hydrolase</keyword>
<feature type="domain" description="LysM" evidence="4">
    <location>
        <begin position="167"/>
        <end position="216"/>
    </location>
</feature>
<evidence type="ECO:0000259" key="4">
    <source>
        <dbReference type="PROSITE" id="PS51782"/>
    </source>
</evidence>
<reference evidence="5 6" key="1">
    <citation type="submission" date="2018-08" db="EMBL/GenBank/DDBJ databases">
        <title>Genomic Encyclopedia of Archaeal and Bacterial Type Strains, Phase II (KMG-II): from individual species to whole genera.</title>
        <authorList>
            <person name="Goeker M."/>
        </authorList>
    </citation>
    <scope>NUCLEOTIDE SEQUENCE [LARGE SCALE GENOMIC DNA]</scope>
    <source>
        <strain evidence="5 6">DSM 45791</strain>
    </source>
</reference>
<sequence>MSSYRGKHRQQSHVARTVTQVALAGAIVAAPMAIAAGTANAATMDWDAVANCESSGNWAINTGNGFYGGLQFTASTWAAYGGTAYAPQANLASRDAQIAVAERVLASQGPNAWPVCSKRGLGGTTSGVGAAVPAAPKAAAPKAVTPRKAAPVAPQAPYQAPKLDGNGDYTVVAGDTLSTLVDKLHLTGTWQDLYNKNKDVIGSNPDLILVGQKLTTK</sequence>
<dbReference type="OrthoDB" id="1404170at2"/>
<keyword evidence="6" id="KW-1185">Reference proteome</keyword>
<dbReference type="InterPro" id="IPR010618">
    <property type="entry name" value="RPF"/>
</dbReference>
<dbReference type="Gene3D" id="3.10.350.10">
    <property type="entry name" value="LysM domain"/>
    <property type="match status" value="1"/>
</dbReference>
<feature type="chain" id="PRO_5017764062" evidence="3">
    <location>
        <begin position="42"/>
        <end position="217"/>
    </location>
</feature>
<comment type="caution">
    <text evidence="5">The sequence shown here is derived from an EMBL/GenBank/DDBJ whole genome shotgun (WGS) entry which is preliminary data.</text>
</comment>
<dbReference type="CDD" id="cd13925">
    <property type="entry name" value="RPF"/>
    <property type="match status" value="1"/>
</dbReference>
<dbReference type="PANTHER" id="PTHR34700:SF4">
    <property type="entry name" value="PHAGE-LIKE ELEMENT PBSX PROTEIN XKDP"/>
    <property type="match status" value="1"/>
</dbReference>
<protein>
    <submittedName>
        <fullName evidence="5">LysM domain-containing protein</fullName>
    </submittedName>
</protein>
<dbReference type="Gene3D" id="1.10.530.10">
    <property type="match status" value="1"/>
</dbReference>
<dbReference type="SMART" id="SM00257">
    <property type="entry name" value="LysM"/>
    <property type="match status" value="1"/>
</dbReference>
<dbReference type="InterPro" id="IPR036779">
    <property type="entry name" value="LysM_dom_sf"/>
</dbReference>
<dbReference type="Proteomes" id="UP000256269">
    <property type="component" value="Unassembled WGS sequence"/>
</dbReference>
<dbReference type="Pfam" id="PF06737">
    <property type="entry name" value="Transglycosylas"/>
    <property type="match status" value="1"/>
</dbReference>
<dbReference type="SUPFAM" id="SSF53955">
    <property type="entry name" value="Lysozyme-like"/>
    <property type="match status" value="1"/>
</dbReference>
<keyword evidence="3" id="KW-0732">Signal</keyword>
<evidence type="ECO:0000256" key="2">
    <source>
        <dbReference type="ARBA" id="ARBA00022801"/>
    </source>
</evidence>
<comment type="similarity">
    <text evidence="1">Belongs to the transglycosylase family. Rpf subfamily.</text>
</comment>
<dbReference type="PROSITE" id="PS51782">
    <property type="entry name" value="LYSM"/>
    <property type="match status" value="1"/>
</dbReference>
<evidence type="ECO:0000313" key="5">
    <source>
        <dbReference type="EMBL" id="REH29392.1"/>
    </source>
</evidence>
<dbReference type="GO" id="GO:0016787">
    <property type="term" value="F:hydrolase activity"/>
    <property type="evidence" value="ECO:0007669"/>
    <property type="project" value="UniProtKB-KW"/>
</dbReference>
<gene>
    <name evidence="5" type="ORF">BCF44_1257</name>
</gene>
<dbReference type="RefSeq" id="WP_116181237.1">
    <property type="nucleotide sequence ID" value="NZ_CP144375.1"/>
</dbReference>
<accession>A0A3E0GX23</accession>
<dbReference type="PANTHER" id="PTHR34700">
    <property type="entry name" value="POTASSIUM BINDING PROTEIN KBP"/>
    <property type="match status" value="1"/>
</dbReference>
<dbReference type="InterPro" id="IPR018392">
    <property type="entry name" value="LysM"/>
</dbReference>
<organism evidence="5 6">
    <name type="scientific">Kutzneria buriramensis</name>
    <dbReference type="NCBI Taxonomy" id="1045776"/>
    <lineage>
        <taxon>Bacteria</taxon>
        <taxon>Bacillati</taxon>
        <taxon>Actinomycetota</taxon>
        <taxon>Actinomycetes</taxon>
        <taxon>Pseudonocardiales</taxon>
        <taxon>Pseudonocardiaceae</taxon>
        <taxon>Kutzneria</taxon>
    </lineage>
</organism>
<dbReference type="InterPro" id="IPR052196">
    <property type="entry name" value="Bact_Kbp"/>
</dbReference>
<dbReference type="CDD" id="cd00118">
    <property type="entry name" value="LysM"/>
    <property type="match status" value="1"/>
</dbReference>
<evidence type="ECO:0000313" key="6">
    <source>
        <dbReference type="Proteomes" id="UP000256269"/>
    </source>
</evidence>
<proteinExistence type="inferred from homology"/>
<name>A0A3E0GX23_9PSEU</name>